<feature type="domain" description="Smr" evidence="1">
    <location>
        <begin position="95"/>
        <end position="175"/>
    </location>
</feature>
<protein>
    <recommendedName>
        <fullName evidence="1">Smr domain-containing protein</fullName>
    </recommendedName>
</protein>
<dbReference type="PANTHER" id="PTHR35562:SF2">
    <property type="entry name" value="DNA ENDONUCLEASE SMRA-RELATED"/>
    <property type="match status" value="1"/>
</dbReference>
<reference evidence="3" key="1">
    <citation type="submission" date="2012-12" db="EMBL/GenBank/DDBJ databases">
        <title>Genome Sequence of Photobacterium leiognathi lrivu.4.1.</title>
        <authorList>
            <person name="Urbanczyk H."/>
            <person name="Ogura Y."/>
            <person name="Hayashi T."/>
            <person name="Dunlap P.V."/>
        </authorList>
    </citation>
    <scope>NUCLEOTIDE SEQUENCE [LARGE SCALE GENOMIC DNA]</scope>
    <source>
        <strain evidence="3">lrivu.4.1</strain>
    </source>
</reference>
<name>A0A0U1P7J8_PHOLE</name>
<dbReference type="EMBL" id="DF196819">
    <property type="protein sequence ID" value="GAD30572.1"/>
    <property type="molecule type" value="Genomic_DNA"/>
</dbReference>
<dbReference type="PANTHER" id="PTHR35562">
    <property type="entry name" value="DNA ENDONUCLEASE SMRA-RELATED"/>
    <property type="match status" value="1"/>
</dbReference>
<dbReference type="RefSeq" id="WP_008986324.1">
    <property type="nucleotide sequence ID" value="NZ_DF196819.1"/>
</dbReference>
<dbReference type="AlphaFoldDB" id="A0A0U1P7J8"/>
<dbReference type="HOGENOM" id="CLU_055978_1_2_6"/>
<dbReference type="SUPFAM" id="SSF160443">
    <property type="entry name" value="SMR domain-like"/>
    <property type="match status" value="1"/>
</dbReference>
<dbReference type="eggNOG" id="COG2840">
    <property type="taxonomic scope" value="Bacteria"/>
</dbReference>
<evidence type="ECO:0000313" key="3">
    <source>
        <dbReference type="Proteomes" id="UP000030675"/>
    </source>
</evidence>
<organism evidence="2 3">
    <name type="scientific">Photobacterium leiognathi lrivu.4.1</name>
    <dbReference type="NCBI Taxonomy" id="1248232"/>
    <lineage>
        <taxon>Bacteria</taxon>
        <taxon>Pseudomonadati</taxon>
        <taxon>Pseudomonadota</taxon>
        <taxon>Gammaproteobacteria</taxon>
        <taxon>Vibrionales</taxon>
        <taxon>Vibrionaceae</taxon>
        <taxon>Photobacterium</taxon>
    </lineage>
</organism>
<dbReference type="Proteomes" id="UP000030675">
    <property type="component" value="Unassembled WGS sequence"/>
</dbReference>
<dbReference type="PROSITE" id="PS50828">
    <property type="entry name" value="SMR"/>
    <property type="match status" value="1"/>
</dbReference>
<accession>A0A0U1P7J8</accession>
<dbReference type="InterPro" id="IPR036063">
    <property type="entry name" value="Smr_dom_sf"/>
</dbReference>
<sequence length="194" mass="22334">MSDNNEFDLFKEMMADVAPIKQDTVTISQKYTVSESQLARRIAAQSLAESDSEYLSLDNATMVKPDDMIEFKRDGVQEAVFRKMRQGKYDIQGRLDLHKKSLQQARDEILTFLKQSQRLDIRTVIIVHGKGERSNPPALMKSYVTTWLEQISDVLCFHSAQRQHGGTGALYVMLKKSPEKKLETRERHLNRRSS</sequence>
<dbReference type="NCBIfam" id="NF033154">
    <property type="entry name" value="endonuc_SmrA"/>
    <property type="match status" value="1"/>
</dbReference>
<dbReference type="GO" id="GO:0004520">
    <property type="term" value="F:DNA endonuclease activity"/>
    <property type="evidence" value="ECO:0007669"/>
    <property type="project" value="TreeGrafter"/>
</dbReference>
<dbReference type="Pfam" id="PF01713">
    <property type="entry name" value="Smr"/>
    <property type="match status" value="1"/>
</dbReference>
<dbReference type="Gene3D" id="3.30.1370.110">
    <property type="match status" value="1"/>
</dbReference>
<gene>
    <name evidence="2" type="ORF">PLEI_2228</name>
</gene>
<evidence type="ECO:0000259" key="1">
    <source>
        <dbReference type="PROSITE" id="PS50828"/>
    </source>
</evidence>
<dbReference type="SMART" id="SM00463">
    <property type="entry name" value="SMR"/>
    <property type="match status" value="1"/>
</dbReference>
<dbReference type="InterPro" id="IPR002625">
    <property type="entry name" value="Smr_dom"/>
</dbReference>
<evidence type="ECO:0000313" key="2">
    <source>
        <dbReference type="EMBL" id="GAD30572.1"/>
    </source>
</evidence>
<proteinExistence type="predicted"/>
<dbReference type="InterPro" id="IPR047688">
    <property type="entry name" value="Endonuc_SmrA"/>
</dbReference>